<proteinExistence type="predicted"/>
<evidence type="ECO:0000313" key="1">
    <source>
        <dbReference type="EMBL" id="UYW72280.1"/>
    </source>
</evidence>
<dbReference type="RefSeq" id="WP_264460026.1">
    <property type="nucleotide sequence ID" value="NZ_CP109873.2"/>
</dbReference>
<name>A0AAE9TGP2_BACCE</name>
<geneLocation type="plasmid" evidence="1 2">
    <name>p1</name>
</geneLocation>
<accession>A0AAE9TGP2</accession>
<dbReference type="EMBL" id="CP109873">
    <property type="protein sequence ID" value="UYW72280.1"/>
    <property type="molecule type" value="Genomic_DNA"/>
</dbReference>
<dbReference type="AlphaFoldDB" id="A0AAE9TGP2"/>
<protein>
    <submittedName>
        <fullName evidence="1">Uncharacterized protein</fullName>
    </submittedName>
</protein>
<gene>
    <name evidence="1" type="ORF">OK229_27990</name>
</gene>
<keyword evidence="1" id="KW-0614">Plasmid</keyword>
<dbReference type="Proteomes" id="UP001163707">
    <property type="component" value="Plasmid p1"/>
</dbReference>
<sequence length="252" mass="29566">MNTDFEVFYYEPNFMFPLNAISIGRAKLIFCNIKKDTYTYDKTIFIIQNGPASITQFIENACSNIQNRILSTLNLCIQKYFNIYIVNYKHDEYEQEEFKDLAFITLSKKLDKASFEKDMNFEDLGLKKEQVIDALNDFILDVYTPYQLLNAKTHSHDSDTFSSRCYIKSNLLFILSKTIKNKEYKDRLFKAKLNYVCESLIKTLDNSQESLIKGYIRSIISDLKDSNPENSDCYQEIEKLLPSALKEFKNFI</sequence>
<reference evidence="1" key="1">
    <citation type="submission" date="2023-02" db="EMBL/GenBank/DDBJ databases">
        <title>Complete Genome Sequence of Bacillus cereus sensu lato isolate BC38B from pepper closely related to the Bacillus anthracis clade.</title>
        <authorList>
            <person name="Abdelli M."/>
            <person name="Cerar Kisek T."/>
            <person name="Falaise C."/>
            <person name="Cumont A."/>
            <person name="Giraud M."/>
            <person name="Chatoux J."/>
            <person name="Rogee S."/>
            <person name="Dadvisard M."/>
            <person name="Larigauderie G."/>
            <person name="Raynaud F."/>
            <person name="Godic Torkar K."/>
            <person name="Ramisse V."/>
        </authorList>
    </citation>
    <scope>NUCLEOTIDE SEQUENCE</scope>
    <source>
        <strain evidence="1">BC38B</strain>
        <plasmid evidence="1">p1</plasmid>
    </source>
</reference>
<evidence type="ECO:0000313" key="2">
    <source>
        <dbReference type="Proteomes" id="UP001163707"/>
    </source>
</evidence>
<organism evidence="1 2">
    <name type="scientific">Bacillus cereus</name>
    <dbReference type="NCBI Taxonomy" id="1396"/>
    <lineage>
        <taxon>Bacteria</taxon>
        <taxon>Bacillati</taxon>
        <taxon>Bacillota</taxon>
        <taxon>Bacilli</taxon>
        <taxon>Bacillales</taxon>
        <taxon>Bacillaceae</taxon>
        <taxon>Bacillus</taxon>
        <taxon>Bacillus cereus group</taxon>
    </lineage>
</organism>